<gene>
    <name evidence="1" type="ORF">A8C56_02985</name>
</gene>
<dbReference type="STRING" id="1176587.A8C56_02985"/>
<keyword evidence="2" id="KW-1185">Reference proteome</keyword>
<dbReference type="OrthoDB" id="956296at2"/>
<dbReference type="EMBL" id="CP015772">
    <property type="protein sequence ID" value="ANH80086.1"/>
    <property type="molecule type" value="Genomic_DNA"/>
</dbReference>
<proteinExistence type="predicted"/>
<protein>
    <submittedName>
        <fullName evidence="1">Uncharacterized protein</fullName>
    </submittedName>
</protein>
<dbReference type="Proteomes" id="UP000077667">
    <property type="component" value="Chromosome"/>
</dbReference>
<evidence type="ECO:0000313" key="2">
    <source>
        <dbReference type="Proteomes" id="UP000077667"/>
    </source>
</evidence>
<organism evidence="1 2">
    <name type="scientific">Niabella ginsenosidivorans</name>
    <dbReference type="NCBI Taxonomy" id="1176587"/>
    <lineage>
        <taxon>Bacteria</taxon>
        <taxon>Pseudomonadati</taxon>
        <taxon>Bacteroidota</taxon>
        <taxon>Chitinophagia</taxon>
        <taxon>Chitinophagales</taxon>
        <taxon>Chitinophagaceae</taxon>
        <taxon>Niabella</taxon>
    </lineage>
</organism>
<dbReference type="KEGG" id="nia:A8C56_02985"/>
<dbReference type="AlphaFoldDB" id="A0A1A9HXH6"/>
<dbReference type="RefSeq" id="WP_067751868.1">
    <property type="nucleotide sequence ID" value="NZ_CP015772.1"/>
</dbReference>
<reference evidence="1 2" key="1">
    <citation type="submission" date="2016-05" db="EMBL/GenBank/DDBJ databases">
        <title>Niabella ginsenosidivorans BS26 whole genome sequencing.</title>
        <authorList>
            <person name="Im W.T."/>
            <person name="Siddiqi M.Z."/>
        </authorList>
    </citation>
    <scope>NUCLEOTIDE SEQUENCE [LARGE SCALE GENOMIC DNA]</scope>
    <source>
        <strain evidence="1 2">BS26</strain>
    </source>
</reference>
<name>A0A1A9HXH6_9BACT</name>
<accession>A0A1A9HXH6</accession>
<sequence length="106" mass="12203">MNWKDDLLKAREEYYLEHYAAARDFGVPTKRYSDRTANGLTNCIMDFLKYHGHYANRINTTGQMRKINGKMTWTKGSTRKGTADIDAIINGTPVKIEVKIGRDRMS</sequence>
<evidence type="ECO:0000313" key="1">
    <source>
        <dbReference type="EMBL" id="ANH80086.1"/>
    </source>
</evidence>